<gene>
    <name evidence="1" type="ORF">D3871_28355</name>
</gene>
<dbReference type="EMBL" id="QYUO01000003">
    <property type="protein sequence ID" value="RJF92513.1"/>
    <property type="molecule type" value="Genomic_DNA"/>
</dbReference>
<accession>A0A3A3G364</accession>
<protein>
    <submittedName>
        <fullName evidence="1">Uncharacterized protein</fullName>
    </submittedName>
</protein>
<keyword evidence="2" id="KW-1185">Reference proteome</keyword>
<comment type="caution">
    <text evidence="1">The sequence shown here is derived from an EMBL/GenBank/DDBJ whole genome shotgun (WGS) entry which is preliminary data.</text>
</comment>
<dbReference type="Proteomes" id="UP000265955">
    <property type="component" value="Unassembled WGS sequence"/>
</dbReference>
<sequence length="146" mass="16441">MNTCDNNPLLQSDSPAPYRLLIVEEDDFQIRLLTGVFKSLGFSNVSAQPSLKEIDLNDLRGEWEIALINASIVHRDRGFPLDETSELSGRYLVMTKNSVVLNEDICANHVVYDAVRLVEVIPWAFQYNDVKALAALFPQRASCPRC</sequence>
<dbReference type="AlphaFoldDB" id="A0A3A3G364"/>
<evidence type="ECO:0000313" key="1">
    <source>
        <dbReference type="EMBL" id="RJF92513.1"/>
    </source>
</evidence>
<proteinExistence type="predicted"/>
<reference evidence="2" key="1">
    <citation type="submission" date="2018-09" db="EMBL/GenBank/DDBJ databases">
        <authorList>
            <person name="Zhu H."/>
        </authorList>
    </citation>
    <scope>NUCLEOTIDE SEQUENCE [LARGE SCALE GENOMIC DNA]</scope>
    <source>
        <strain evidence="2">K1R23-30</strain>
    </source>
</reference>
<organism evidence="1 2">
    <name type="scientific">Noviherbaspirillum saxi</name>
    <dbReference type="NCBI Taxonomy" id="2320863"/>
    <lineage>
        <taxon>Bacteria</taxon>
        <taxon>Pseudomonadati</taxon>
        <taxon>Pseudomonadota</taxon>
        <taxon>Betaproteobacteria</taxon>
        <taxon>Burkholderiales</taxon>
        <taxon>Oxalobacteraceae</taxon>
        <taxon>Noviherbaspirillum</taxon>
    </lineage>
</organism>
<name>A0A3A3G364_9BURK</name>
<evidence type="ECO:0000313" key="2">
    <source>
        <dbReference type="Proteomes" id="UP000265955"/>
    </source>
</evidence>